<protein>
    <recommendedName>
        <fullName evidence="4">Integral membrane protein-like protein</fullName>
    </recommendedName>
</protein>
<dbReference type="InterPro" id="IPR009571">
    <property type="entry name" value="SUR7/Rim9-like_fungi"/>
</dbReference>
<dbReference type="Proteomes" id="UP000800094">
    <property type="component" value="Unassembled WGS sequence"/>
</dbReference>
<dbReference type="InterPro" id="IPR052413">
    <property type="entry name" value="SUR7_domain"/>
</dbReference>
<keyword evidence="1" id="KW-0472">Membrane</keyword>
<proteinExistence type="predicted"/>
<name>A0A6A6ISG9_9PLEO</name>
<keyword evidence="3" id="KW-1185">Reference proteome</keyword>
<dbReference type="RefSeq" id="XP_033688052.1">
    <property type="nucleotide sequence ID" value="XM_033823252.1"/>
</dbReference>
<dbReference type="GO" id="GO:0051285">
    <property type="term" value="C:cell cortex of cell tip"/>
    <property type="evidence" value="ECO:0007669"/>
    <property type="project" value="TreeGrafter"/>
</dbReference>
<organism evidence="2 3">
    <name type="scientific">Trematosphaeria pertusa</name>
    <dbReference type="NCBI Taxonomy" id="390896"/>
    <lineage>
        <taxon>Eukaryota</taxon>
        <taxon>Fungi</taxon>
        <taxon>Dikarya</taxon>
        <taxon>Ascomycota</taxon>
        <taxon>Pezizomycotina</taxon>
        <taxon>Dothideomycetes</taxon>
        <taxon>Pleosporomycetidae</taxon>
        <taxon>Pleosporales</taxon>
        <taxon>Massarineae</taxon>
        <taxon>Trematosphaeriaceae</taxon>
        <taxon>Trematosphaeria</taxon>
    </lineage>
</organism>
<dbReference type="GO" id="GO:0031505">
    <property type="term" value="P:fungal-type cell wall organization"/>
    <property type="evidence" value="ECO:0007669"/>
    <property type="project" value="TreeGrafter"/>
</dbReference>
<dbReference type="PANTHER" id="PTHR28019:SF7">
    <property type="entry name" value="SUR7 PROTEIN"/>
    <property type="match status" value="1"/>
</dbReference>
<dbReference type="AlphaFoldDB" id="A0A6A6ISG9"/>
<keyword evidence="1" id="KW-0812">Transmembrane</keyword>
<dbReference type="GeneID" id="54576582"/>
<feature type="transmembrane region" description="Helical" evidence="1">
    <location>
        <begin position="179"/>
        <end position="202"/>
    </location>
</feature>
<accession>A0A6A6ISG9</accession>
<evidence type="ECO:0000313" key="2">
    <source>
        <dbReference type="EMBL" id="KAF2253048.1"/>
    </source>
</evidence>
<dbReference type="GO" id="GO:0005886">
    <property type="term" value="C:plasma membrane"/>
    <property type="evidence" value="ECO:0007669"/>
    <property type="project" value="InterPro"/>
</dbReference>
<dbReference type="Pfam" id="PF06687">
    <property type="entry name" value="SUR7"/>
    <property type="match status" value="1"/>
</dbReference>
<reference evidence="2" key="1">
    <citation type="journal article" date="2020" name="Stud. Mycol.">
        <title>101 Dothideomycetes genomes: a test case for predicting lifestyles and emergence of pathogens.</title>
        <authorList>
            <person name="Haridas S."/>
            <person name="Albert R."/>
            <person name="Binder M."/>
            <person name="Bloem J."/>
            <person name="Labutti K."/>
            <person name="Salamov A."/>
            <person name="Andreopoulos B."/>
            <person name="Baker S."/>
            <person name="Barry K."/>
            <person name="Bills G."/>
            <person name="Bluhm B."/>
            <person name="Cannon C."/>
            <person name="Castanera R."/>
            <person name="Culley D."/>
            <person name="Daum C."/>
            <person name="Ezra D."/>
            <person name="Gonzalez J."/>
            <person name="Henrissat B."/>
            <person name="Kuo A."/>
            <person name="Liang C."/>
            <person name="Lipzen A."/>
            <person name="Lutzoni F."/>
            <person name="Magnuson J."/>
            <person name="Mondo S."/>
            <person name="Nolan M."/>
            <person name="Ohm R."/>
            <person name="Pangilinan J."/>
            <person name="Park H.-J."/>
            <person name="Ramirez L."/>
            <person name="Alfaro M."/>
            <person name="Sun H."/>
            <person name="Tritt A."/>
            <person name="Yoshinaga Y."/>
            <person name="Zwiers L.-H."/>
            <person name="Turgeon B."/>
            <person name="Goodwin S."/>
            <person name="Spatafora J."/>
            <person name="Crous P."/>
            <person name="Grigoriev I."/>
        </authorList>
    </citation>
    <scope>NUCLEOTIDE SEQUENCE</scope>
    <source>
        <strain evidence="2">CBS 122368</strain>
    </source>
</reference>
<evidence type="ECO:0000256" key="1">
    <source>
        <dbReference type="SAM" id="Phobius"/>
    </source>
</evidence>
<evidence type="ECO:0008006" key="4">
    <source>
        <dbReference type="Google" id="ProtNLM"/>
    </source>
</evidence>
<gene>
    <name evidence="2" type="ORF">BU26DRAFT_418542</name>
</gene>
<sequence>MRPTALIPALCCAGALILSFLCLFAGHKKGFMEDYHMLTLNTSRLGENLVNSSLTDSGGPLSSIWNSIPTDIQNDVGEAIGVVTERLGIEDFYSAHILDYCYGQYVPAEAANATVSASDIHKNLTGCSNRTAMFWFNPNEILENALNQSGVDVTLDDLEWPADIQRGLDALRVIWKVAFVLYCIAITLIGIALIAALPAIFASGRLAACLNLMIAILAFIAIGLASALTTAVIVKGADVVNQYGDDVGVQAHKGGKFLAITWAATGLMLVVLVLWSVEICFGHRRRKTYVPAKHG</sequence>
<dbReference type="EMBL" id="ML987191">
    <property type="protein sequence ID" value="KAF2253048.1"/>
    <property type="molecule type" value="Genomic_DNA"/>
</dbReference>
<feature type="transmembrane region" description="Helical" evidence="1">
    <location>
        <begin position="257"/>
        <end position="277"/>
    </location>
</feature>
<evidence type="ECO:0000313" key="3">
    <source>
        <dbReference type="Proteomes" id="UP000800094"/>
    </source>
</evidence>
<dbReference type="OrthoDB" id="4159154at2759"/>
<keyword evidence="1" id="KW-1133">Transmembrane helix</keyword>
<dbReference type="PANTHER" id="PTHR28019">
    <property type="entry name" value="CELL MEMBRANE PROTEIN YLR413W-RELATED"/>
    <property type="match status" value="1"/>
</dbReference>
<feature type="transmembrane region" description="Helical" evidence="1">
    <location>
        <begin position="214"/>
        <end position="237"/>
    </location>
</feature>